<name>A0ABD2B807_VESSQ</name>
<gene>
    <name evidence="3" type="ORF">V1478_006502</name>
</gene>
<dbReference type="SMART" id="SM00526">
    <property type="entry name" value="H15"/>
    <property type="match status" value="1"/>
</dbReference>
<proteinExistence type="predicted"/>
<dbReference type="InterPro" id="IPR005818">
    <property type="entry name" value="Histone_H1/H5_H15"/>
</dbReference>
<dbReference type="Proteomes" id="UP001607302">
    <property type="component" value="Unassembled WGS sequence"/>
</dbReference>
<protein>
    <submittedName>
        <fullName evidence="3">Protamine-like protein</fullName>
    </submittedName>
</protein>
<dbReference type="EMBL" id="JAUDFV010000132">
    <property type="protein sequence ID" value="KAL2728870.1"/>
    <property type="molecule type" value="Genomic_DNA"/>
</dbReference>
<evidence type="ECO:0000259" key="2">
    <source>
        <dbReference type="PROSITE" id="PS51504"/>
    </source>
</evidence>
<evidence type="ECO:0000313" key="4">
    <source>
        <dbReference type="Proteomes" id="UP001607302"/>
    </source>
</evidence>
<organism evidence="3 4">
    <name type="scientific">Vespula squamosa</name>
    <name type="common">Southern yellow jacket</name>
    <name type="synonym">Wasp</name>
    <dbReference type="NCBI Taxonomy" id="30214"/>
    <lineage>
        <taxon>Eukaryota</taxon>
        <taxon>Metazoa</taxon>
        <taxon>Ecdysozoa</taxon>
        <taxon>Arthropoda</taxon>
        <taxon>Hexapoda</taxon>
        <taxon>Insecta</taxon>
        <taxon>Pterygota</taxon>
        <taxon>Neoptera</taxon>
        <taxon>Endopterygota</taxon>
        <taxon>Hymenoptera</taxon>
        <taxon>Apocrita</taxon>
        <taxon>Aculeata</taxon>
        <taxon>Vespoidea</taxon>
        <taxon>Vespidae</taxon>
        <taxon>Vespinae</taxon>
        <taxon>Vespula</taxon>
    </lineage>
</organism>
<dbReference type="Gene3D" id="1.10.10.10">
    <property type="entry name" value="Winged helix-like DNA-binding domain superfamily/Winged helix DNA-binding domain"/>
    <property type="match status" value="1"/>
</dbReference>
<evidence type="ECO:0000256" key="1">
    <source>
        <dbReference type="SAM" id="MobiDB-lite"/>
    </source>
</evidence>
<feature type="region of interest" description="Disordered" evidence="1">
    <location>
        <begin position="121"/>
        <end position="212"/>
    </location>
</feature>
<dbReference type="SUPFAM" id="SSF46785">
    <property type="entry name" value="Winged helix' DNA-binding domain"/>
    <property type="match status" value="1"/>
</dbReference>
<accession>A0ABD2B807</accession>
<dbReference type="InterPro" id="IPR036390">
    <property type="entry name" value="WH_DNA-bd_sf"/>
</dbReference>
<dbReference type="PROSITE" id="PS51504">
    <property type="entry name" value="H15"/>
    <property type="match status" value="1"/>
</dbReference>
<comment type="caution">
    <text evidence="3">The sequence shown here is derived from an EMBL/GenBank/DDBJ whole genome shotgun (WGS) entry which is preliminary data.</text>
</comment>
<feature type="domain" description="H15" evidence="2">
    <location>
        <begin position="5"/>
        <end position="75"/>
    </location>
</feature>
<reference evidence="3 4" key="1">
    <citation type="journal article" date="2024" name="Ann. Entomol. Soc. Am.">
        <title>Genomic analyses of the southern and eastern yellowjacket wasps (Hymenoptera: Vespidae) reveal evolutionary signatures of social life.</title>
        <authorList>
            <person name="Catto M.A."/>
            <person name="Caine P.B."/>
            <person name="Orr S.E."/>
            <person name="Hunt B.G."/>
            <person name="Goodisman M.A.D."/>
        </authorList>
    </citation>
    <scope>NUCLEOTIDE SEQUENCE [LARGE SCALE GENOMIC DNA]</scope>
    <source>
        <strain evidence="3">233</strain>
        <tissue evidence="3">Head and thorax</tissue>
    </source>
</reference>
<keyword evidence="4" id="KW-1185">Reference proteome</keyword>
<sequence length="212" mass="24960">MSGKRRPKIEALIVNAIRKLQDAQGLTPREISNYITQEYDVPGTEIKKQVHLALKRGVSYGILRKSKGGYYTCNQDFLKKQPMDRPEINQLSCPPKRRLCRPRSRRRQSRRRCKRVCRRIQRRRSACKRRRPRRRSQCRRRNRSRRKRSGRRCGTSEFNEMEAISKQPRPNNGDDDDNNSRNESISDRSSLTDPDGSMQDPRPITPPSTHMD</sequence>
<feature type="compositionally biased region" description="Basic residues" evidence="1">
    <location>
        <begin position="121"/>
        <end position="151"/>
    </location>
</feature>
<evidence type="ECO:0000313" key="3">
    <source>
        <dbReference type="EMBL" id="KAL2728870.1"/>
    </source>
</evidence>
<dbReference type="AlphaFoldDB" id="A0ABD2B807"/>
<feature type="region of interest" description="Disordered" evidence="1">
    <location>
        <begin position="96"/>
        <end position="115"/>
    </location>
</feature>
<dbReference type="Pfam" id="PF00538">
    <property type="entry name" value="Linker_histone"/>
    <property type="match status" value="1"/>
</dbReference>
<dbReference type="InterPro" id="IPR036388">
    <property type="entry name" value="WH-like_DNA-bd_sf"/>
</dbReference>